<evidence type="ECO:0000256" key="2">
    <source>
        <dbReference type="ARBA" id="ARBA00006676"/>
    </source>
</evidence>
<dbReference type="InterPro" id="IPR032466">
    <property type="entry name" value="Metal_Hydrolase"/>
</dbReference>
<dbReference type="PANTHER" id="PTHR43114:SF6">
    <property type="entry name" value="ADENINE DEAMINASE"/>
    <property type="match status" value="1"/>
</dbReference>
<dbReference type="GO" id="GO:0043103">
    <property type="term" value="P:hypoxanthine salvage"/>
    <property type="evidence" value="ECO:0007669"/>
    <property type="project" value="TreeGrafter"/>
</dbReference>
<dbReference type="Gene3D" id="3.20.20.140">
    <property type="entry name" value="Metal-dependent hydrolases"/>
    <property type="match status" value="1"/>
</dbReference>
<dbReference type="PANTHER" id="PTHR43114">
    <property type="entry name" value="ADENINE DEAMINASE"/>
    <property type="match status" value="1"/>
</dbReference>
<evidence type="ECO:0000256" key="4">
    <source>
        <dbReference type="ARBA" id="ARBA00022801"/>
    </source>
</evidence>
<dbReference type="InterPro" id="IPR001365">
    <property type="entry name" value="A_deaminase_dom"/>
</dbReference>
<dbReference type="InterPro" id="IPR006330">
    <property type="entry name" value="Ado/ade_deaminase"/>
</dbReference>
<dbReference type="Pfam" id="PF00962">
    <property type="entry name" value="A_deaminase"/>
    <property type="match status" value="1"/>
</dbReference>
<dbReference type="EMBL" id="FMIQ01000028">
    <property type="protein sequence ID" value="SCM52148.1"/>
    <property type="molecule type" value="Genomic_DNA"/>
</dbReference>
<dbReference type="SUPFAM" id="SSF51556">
    <property type="entry name" value="Metallo-dependent hydrolases"/>
    <property type="match status" value="1"/>
</dbReference>
<proteinExistence type="inferred from homology"/>
<dbReference type="GO" id="GO:0005829">
    <property type="term" value="C:cytosol"/>
    <property type="evidence" value="ECO:0007669"/>
    <property type="project" value="TreeGrafter"/>
</dbReference>
<dbReference type="EC" id="3.5.4.4" evidence="7"/>
<keyword evidence="3" id="KW-0479">Metal-binding</keyword>
<gene>
    <name evidence="7" type="ORF">BN1044_01619</name>
</gene>
<dbReference type="AlphaFoldDB" id="A0A1C6YZG4"/>
<comment type="cofactor">
    <cofactor evidence="1">
        <name>Zn(2+)</name>
        <dbReference type="ChEBI" id="CHEBI:29105"/>
    </cofactor>
</comment>
<reference evidence="7 8" key="1">
    <citation type="submission" date="2016-09" db="EMBL/GenBank/DDBJ databases">
        <authorList>
            <person name="Capua I."/>
            <person name="De Benedictis P."/>
            <person name="Joannis T."/>
            <person name="Lombin L.H."/>
            <person name="Cattoli G."/>
        </authorList>
    </citation>
    <scope>NUCLEOTIDE SEQUENCE [LARGE SCALE GENOMIC DNA]</scope>
    <source>
        <strain evidence="7 8">GB001</strain>
    </source>
</reference>
<feature type="domain" description="Adenosine deaminase" evidence="6">
    <location>
        <begin position="18"/>
        <end position="336"/>
    </location>
</feature>
<evidence type="ECO:0000256" key="5">
    <source>
        <dbReference type="ARBA" id="ARBA00022833"/>
    </source>
</evidence>
<comment type="similarity">
    <text evidence="2">Belongs to the metallo-dependent hydrolases superfamily. Adenosine and AMP deaminases family.</text>
</comment>
<dbReference type="Proteomes" id="UP000094844">
    <property type="component" value="Unassembled WGS sequence"/>
</dbReference>
<accession>A0A1C6YZG4</accession>
<keyword evidence="5" id="KW-0862">Zinc</keyword>
<evidence type="ECO:0000256" key="3">
    <source>
        <dbReference type="ARBA" id="ARBA00022723"/>
    </source>
</evidence>
<dbReference type="GO" id="GO:0046872">
    <property type="term" value="F:metal ion binding"/>
    <property type="evidence" value="ECO:0007669"/>
    <property type="project" value="UniProtKB-KW"/>
</dbReference>
<evidence type="ECO:0000259" key="6">
    <source>
        <dbReference type="Pfam" id="PF00962"/>
    </source>
</evidence>
<dbReference type="GO" id="GO:0000034">
    <property type="term" value="F:adenine deaminase activity"/>
    <property type="evidence" value="ECO:0007669"/>
    <property type="project" value="TreeGrafter"/>
</dbReference>
<sequence>MMQDTQTITLPEFFATFPKADLHYHLLGGVRLTTMLALAQKYEVPLTESEAKSYYRRYQHETSVVKGGIAALNFLYPLMRSAEDYYRVTYEVAQDAAATGIRHLELFWNPSDTELTYAEVTEAMSSAMAKAAEEWDIRALFIPSINREKSPEEAVAMVDAVLNYPHPLVPGIGIDYKENDAPIEHFWKAYRKAKLGGLRLTGHCSEFGLHWRNVETGLDLIHLERIDHGYTVLDNLELTARCAREGTPFTVVPSNTYYLKKWPDADQWRKHHPIRQMAQAGMNIIPATDDWHMHNTNGAECYRVMVEEFGFDLDGVRQLMLNGINACWQPEEIKRQWRQAWVAEFDRLRSKLAHEPQIEPAQHISYHRSPTA</sequence>
<protein>
    <submittedName>
        <fullName evidence="7">Adenosine deaminase</fullName>
        <ecNumber evidence="7">3.5.4.4</ecNumber>
    </submittedName>
</protein>
<evidence type="ECO:0000256" key="1">
    <source>
        <dbReference type="ARBA" id="ARBA00001947"/>
    </source>
</evidence>
<dbReference type="STRING" id="569.A6V27_09755"/>
<organism evidence="7 8">
    <name type="scientific">Hafnia alvei</name>
    <dbReference type="NCBI Taxonomy" id="569"/>
    <lineage>
        <taxon>Bacteria</taxon>
        <taxon>Pseudomonadati</taxon>
        <taxon>Pseudomonadota</taxon>
        <taxon>Gammaproteobacteria</taxon>
        <taxon>Enterobacterales</taxon>
        <taxon>Hafniaceae</taxon>
        <taxon>Hafnia</taxon>
    </lineage>
</organism>
<dbReference type="GO" id="GO:0006146">
    <property type="term" value="P:adenine catabolic process"/>
    <property type="evidence" value="ECO:0007669"/>
    <property type="project" value="TreeGrafter"/>
</dbReference>
<evidence type="ECO:0000313" key="7">
    <source>
        <dbReference type="EMBL" id="SCM52148.1"/>
    </source>
</evidence>
<name>A0A1C6YZG4_HAFAL</name>
<keyword evidence="4 7" id="KW-0378">Hydrolase</keyword>
<evidence type="ECO:0000313" key="8">
    <source>
        <dbReference type="Proteomes" id="UP000094844"/>
    </source>
</evidence>
<dbReference type="RefSeq" id="WP_175421595.1">
    <property type="nucleotide sequence ID" value="NZ_FMIQ01000028.1"/>
</dbReference>